<reference evidence="2 3" key="1">
    <citation type="submission" date="2017-02" db="EMBL/GenBank/DDBJ databases">
        <authorList>
            <person name="Peterson S.W."/>
        </authorList>
    </citation>
    <scope>NUCLEOTIDE SEQUENCE [LARGE SCALE GENOMIC DNA]</scope>
    <source>
        <strain evidence="2 3">M1</strain>
    </source>
</reference>
<keyword evidence="2" id="KW-0223">Dioxygenase</keyword>
<protein>
    <submittedName>
        <fullName evidence="2">Glyoxalase/Bleomycin resistance protein/Dioxygenase superfamily protein</fullName>
    </submittedName>
</protein>
<feature type="domain" description="VOC" evidence="1">
    <location>
        <begin position="5"/>
        <end position="118"/>
    </location>
</feature>
<organism evidence="2 3">
    <name type="scientific">Maledivibacter halophilus</name>
    <dbReference type="NCBI Taxonomy" id="36842"/>
    <lineage>
        <taxon>Bacteria</taxon>
        <taxon>Bacillati</taxon>
        <taxon>Bacillota</taxon>
        <taxon>Clostridia</taxon>
        <taxon>Peptostreptococcales</taxon>
        <taxon>Caminicellaceae</taxon>
        <taxon>Maledivibacter</taxon>
    </lineage>
</organism>
<dbReference type="InterPro" id="IPR037523">
    <property type="entry name" value="VOC_core"/>
</dbReference>
<dbReference type="RefSeq" id="WP_079495665.1">
    <property type="nucleotide sequence ID" value="NZ_FUZT01000020.1"/>
</dbReference>
<dbReference type="AlphaFoldDB" id="A0A1T5MNG9"/>
<dbReference type="InterPro" id="IPR029068">
    <property type="entry name" value="Glyas_Bleomycin-R_OHBP_Dase"/>
</dbReference>
<dbReference type="Proteomes" id="UP000190285">
    <property type="component" value="Unassembled WGS sequence"/>
</dbReference>
<keyword evidence="2" id="KW-0560">Oxidoreductase</keyword>
<keyword evidence="3" id="KW-1185">Reference proteome</keyword>
<evidence type="ECO:0000259" key="1">
    <source>
        <dbReference type="PROSITE" id="PS51819"/>
    </source>
</evidence>
<evidence type="ECO:0000313" key="3">
    <source>
        <dbReference type="Proteomes" id="UP000190285"/>
    </source>
</evidence>
<dbReference type="GO" id="GO:0051213">
    <property type="term" value="F:dioxygenase activity"/>
    <property type="evidence" value="ECO:0007669"/>
    <property type="project" value="UniProtKB-KW"/>
</dbReference>
<dbReference type="CDD" id="cd06587">
    <property type="entry name" value="VOC"/>
    <property type="match status" value="1"/>
</dbReference>
<proteinExistence type="predicted"/>
<dbReference type="SUPFAM" id="SSF54593">
    <property type="entry name" value="Glyoxalase/Bleomycin resistance protein/Dihydroxybiphenyl dioxygenase"/>
    <property type="match status" value="1"/>
</dbReference>
<dbReference type="STRING" id="36842.SAMN02194393_05070"/>
<dbReference type="EMBL" id="FUZT01000020">
    <property type="protein sequence ID" value="SKC89755.1"/>
    <property type="molecule type" value="Genomic_DNA"/>
</dbReference>
<name>A0A1T5MNG9_9FIRM</name>
<sequence>MANNWQGSIIFFGTEDLDKTDKFYREILDLKLYKDQRLCRIYEIEGGGKIGFCSHIEIVLGEKSPIITLLTENVDDIYDTLTQKGYIIKEGPKTNEKFQIYHFFVQDPNGYTVEIQKFL</sequence>
<dbReference type="Pfam" id="PF00903">
    <property type="entry name" value="Glyoxalase"/>
    <property type="match status" value="1"/>
</dbReference>
<dbReference type="OrthoDB" id="9812656at2"/>
<accession>A0A1T5MNG9</accession>
<dbReference type="Gene3D" id="3.10.180.10">
    <property type="entry name" value="2,3-Dihydroxybiphenyl 1,2-Dioxygenase, domain 1"/>
    <property type="match status" value="1"/>
</dbReference>
<evidence type="ECO:0000313" key="2">
    <source>
        <dbReference type="EMBL" id="SKC89755.1"/>
    </source>
</evidence>
<dbReference type="PROSITE" id="PS51819">
    <property type="entry name" value="VOC"/>
    <property type="match status" value="1"/>
</dbReference>
<dbReference type="InterPro" id="IPR004360">
    <property type="entry name" value="Glyas_Fos-R_dOase_dom"/>
</dbReference>
<gene>
    <name evidence="2" type="ORF">SAMN02194393_05070</name>
</gene>